<evidence type="ECO:0000259" key="8">
    <source>
        <dbReference type="Pfam" id="PF02687"/>
    </source>
</evidence>
<comment type="subcellular location">
    <subcellularLocation>
        <location evidence="1">Cell membrane</location>
        <topology evidence="1">Multi-pass membrane protein</topology>
    </subcellularLocation>
</comment>
<evidence type="ECO:0000256" key="2">
    <source>
        <dbReference type="ARBA" id="ARBA00022475"/>
    </source>
</evidence>
<protein>
    <recommendedName>
        <fullName evidence="11">ABC3 transporter permease protein domain-containing protein</fullName>
    </recommendedName>
</protein>
<evidence type="ECO:0000256" key="4">
    <source>
        <dbReference type="ARBA" id="ARBA00022989"/>
    </source>
</evidence>
<feature type="transmembrane region" description="Helical" evidence="7">
    <location>
        <begin position="217"/>
        <end position="246"/>
    </location>
</feature>
<evidence type="ECO:0000256" key="1">
    <source>
        <dbReference type="ARBA" id="ARBA00004651"/>
    </source>
</evidence>
<proteinExistence type="inferred from homology"/>
<dbReference type="Pfam" id="PF12704">
    <property type="entry name" value="MacB_PCD"/>
    <property type="match status" value="1"/>
</dbReference>
<feature type="domain" description="MacB-like periplasmic core" evidence="9">
    <location>
        <begin position="6"/>
        <end position="137"/>
    </location>
</feature>
<organism evidence="10">
    <name type="scientific">marine sediment metagenome</name>
    <dbReference type="NCBI Taxonomy" id="412755"/>
    <lineage>
        <taxon>unclassified sequences</taxon>
        <taxon>metagenomes</taxon>
        <taxon>ecological metagenomes</taxon>
    </lineage>
</organism>
<dbReference type="GO" id="GO:0005886">
    <property type="term" value="C:plasma membrane"/>
    <property type="evidence" value="ECO:0007669"/>
    <property type="project" value="UniProtKB-SubCell"/>
</dbReference>
<evidence type="ECO:0000259" key="9">
    <source>
        <dbReference type="Pfam" id="PF12704"/>
    </source>
</evidence>
<accession>A0A0F9I105</accession>
<feature type="transmembrane region" description="Helical" evidence="7">
    <location>
        <begin position="169"/>
        <end position="196"/>
    </location>
</feature>
<name>A0A0F9I105_9ZZZZ</name>
<gene>
    <name evidence="10" type="ORF">LCGC14_1638090</name>
</gene>
<feature type="non-terminal residue" evidence="10">
    <location>
        <position position="1"/>
    </location>
</feature>
<dbReference type="InterPro" id="IPR050250">
    <property type="entry name" value="Macrolide_Exporter_MacB"/>
</dbReference>
<evidence type="ECO:0000256" key="3">
    <source>
        <dbReference type="ARBA" id="ARBA00022692"/>
    </source>
</evidence>
<comment type="caution">
    <text evidence="10">The sequence shown here is derived from an EMBL/GenBank/DDBJ whole genome shotgun (WGS) entry which is preliminary data.</text>
</comment>
<feature type="transmembrane region" description="Helical" evidence="7">
    <location>
        <begin position="258"/>
        <end position="278"/>
    </location>
</feature>
<keyword evidence="3 7" id="KW-0812">Transmembrane</keyword>
<comment type="similarity">
    <text evidence="6">Belongs to the ABC-4 integral membrane protein family.</text>
</comment>
<keyword evidence="5 7" id="KW-0472">Membrane</keyword>
<dbReference type="PANTHER" id="PTHR30572:SF4">
    <property type="entry name" value="ABC TRANSPORTER PERMEASE YTRF"/>
    <property type="match status" value="1"/>
</dbReference>
<dbReference type="GO" id="GO:0022857">
    <property type="term" value="F:transmembrane transporter activity"/>
    <property type="evidence" value="ECO:0007669"/>
    <property type="project" value="TreeGrafter"/>
</dbReference>
<evidence type="ECO:0000256" key="6">
    <source>
        <dbReference type="ARBA" id="ARBA00038076"/>
    </source>
</evidence>
<evidence type="ECO:0000256" key="7">
    <source>
        <dbReference type="SAM" id="Phobius"/>
    </source>
</evidence>
<evidence type="ECO:0000313" key="10">
    <source>
        <dbReference type="EMBL" id="KKM21172.1"/>
    </source>
</evidence>
<dbReference type="AlphaFoldDB" id="A0A0F9I105"/>
<dbReference type="Pfam" id="PF02687">
    <property type="entry name" value="FtsX"/>
    <property type="match status" value="1"/>
</dbReference>
<dbReference type="InterPro" id="IPR025857">
    <property type="entry name" value="MacB_PCD"/>
</dbReference>
<dbReference type="InterPro" id="IPR003838">
    <property type="entry name" value="ABC3_permease_C"/>
</dbReference>
<feature type="domain" description="ABC3 transporter permease C-terminal" evidence="8">
    <location>
        <begin position="176"/>
        <end position="288"/>
    </location>
</feature>
<dbReference type="PANTHER" id="PTHR30572">
    <property type="entry name" value="MEMBRANE COMPONENT OF TRANSPORTER-RELATED"/>
    <property type="match status" value="1"/>
</dbReference>
<dbReference type="EMBL" id="LAZR01013607">
    <property type="protein sequence ID" value="KKM21172.1"/>
    <property type="molecule type" value="Genomic_DNA"/>
</dbReference>
<keyword evidence="2" id="KW-1003">Cell membrane</keyword>
<reference evidence="10" key="1">
    <citation type="journal article" date="2015" name="Nature">
        <title>Complex archaea that bridge the gap between prokaryotes and eukaryotes.</title>
        <authorList>
            <person name="Spang A."/>
            <person name="Saw J.H."/>
            <person name="Jorgensen S.L."/>
            <person name="Zaremba-Niedzwiedzka K."/>
            <person name="Martijn J."/>
            <person name="Lind A.E."/>
            <person name="van Eijk R."/>
            <person name="Schleper C."/>
            <person name="Guy L."/>
            <person name="Ettema T.J."/>
        </authorList>
    </citation>
    <scope>NUCLEOTIDE SEQUENCE</scope>
</reference>
<keyword evidence="4 7" id="KW-1133">Transmembrane helix</keyword>
<evidence type="ECO:0000256" key="5">
    <source>
        <dbReference type="ARBA" id="ARBA00023136"/>
    </source>
</evidence>
<evidence type="ECO:0008006" key="11">
    <source>
        <dbReference type="Google" id="ProtNLM"/>
    </source>
</evidence>
<sequence length="295" mass="32119">SGGLLKYGENSYQASIVATASGYENIFNHTIAEGRFLIAEDVDNYRKVVVLGSTVVKELFGNENPLGKKIIVQMGQGRFIFEVVGVLESKGQVMFFNFDNQVYIPVTTMMKRMTGSKYVNSYSAQATDSKEAIKQVEFLLAKRLDDPDLYNVMSQEEILETIQQVSSTMILMLAGIAGISLLVGGIGIMNIMLVSVTERTREIGIRKALGAKKKDILIQFLIEALVMSLVGGAVGLVLGWAVSVLVSRYGGWTPTLSMFSVVIGIGFSSAVGLIFGIYPAMKAAKLNPVEALRYE</sequence>